<evidence type="ECO:0000313" key="4">
    <source>
        <dbReference type="EMBL" id="AHE55017.1"/>
    </source>
</evidence>
<feature type="signal peptide" evidence="2">
    <location>
        <begin position="1"/>
        <end position="36"/>
    </location>
</feature>
<evidence type="ECO:0000256" key="2">
    <source>
        <dbReference type="SAM" id="SignalP"/>
    </source>
</evidence>
<dbReference type="InterPro" id="IPR003715">
    <property type="entry name" value="Poly_export_N"/>
</dbReference>
<dbReference type="STRING" id="1123269.NX02_16695"/>
<dbReference type="PANTHER" id="PTHR33619">
    <property type="entry name" value="POLYSACCHARIDE EXPORT PROTEIN GFCE-RELATED"/>
    <property type="match status" value="1"/>
</dbReference>
<reference evidence="4 5" key="1">
    <citation type="submission" date="2013-07" db="EMBL/GenBank/DDBJ databases">
        <title>Completed genome of Sphingomonas sanxanigenens NX02.</title>
        <authorList>
            <person name="Ma T."/>
            <person name="Huang H."/>
            <person name="Wu M."/>
            <person name="Li X."/>
            <person name="Li G."/>
        </authorList>
    </citation>
    <scope>NUCLEOTIDE SEQUENCE [LARGE SCALE GENOMIC DNA]</scope>
    <source>
        <strain evidence="4 5">NX02</strain>
    </source>
</reference>
<dbReference type="GO" id="GO:0015159">
    <property type="term" value="F:polysaccharide transmembrane transporter activity"/>
    <property type="evidence" value="ECO:0007669"/>
    <property type="project" value="InterPro"/>
</dbReference>
<dbReference type="eggNOG" id="COG1596">
    <property type="taxonomic scope" value="Bacteria"/>
</dbReference>
<feature type="domain" description="Polysaccharide export protein N-terminal" evidence="3">
    <location>
        <begin position="52"/>
        <end position="127"/>
    </location>
</feature>
<dbReference type="AlphaFoldDB" id="W0AES7"/>
<name>W0AES7_9SPHN</name>
<keyword evidence="5" id="KW-1185">Reference proteome</keyword>
<dbReference type="HOGENOM" id="CLU_038343_3_2_5"/>
<evidence type="ECO:0000259" key="3">
    <source>
        <dbReference type="Pfam" id="PF02563"/>
    </source>
</evidence>
<keyword evidence="1 2" id="KW-0732">Signal</keyword>
<dbReference type="KEGG" id="ssan:NX02_16695"/>
<dbReference type="PATRIC" id="fig|1123269.5.peg.3270"/>
<dbReference type="Proteomes" id="UP000018851">
    <property type="component" value="Chromosome"/>
</dbReference>
<evidence type="ECO:0000256" key="1">
    <source>
        <dbReference type="ARBA" id="ARBA00022729"/>
    </source>
</evidence>
<accession>W0AES7</accession>
<dbReference type="EMBL" id="CP006644">
    <property type="protein sequence ID" value="AHE55017.1"/>
    <property type="molecule type" value="Genomic_DNA"/>
</dbReference>
<dbReference type="PANTHER" id="PTHR33619:SF3">
    <property type="entry name" value="POLYSACCHARIDE EXPORT PROTEIN GFCE-RELATED"/>
    <property type="match status" value="1"/>
</dbReference>
<organism evidence="4 5">
    <name type="scientific">Sphingomonas sanxanigenens DSM 19645 = NX02</name>
    <dbReference type="NCBI Taxonomy" id="1123269"/>
    <lineage>
        <taxon>Bacteria</taxon>
        <taxon>Pseudomonadati</taxon>
        <taxon>Pseudomonadota</taxon>
        <taxon>Alphaproteobacteria</taxon>
        <taxon>Sphingomonadales</taxon>
        <taxon>Sphingomonadaceae</taxon>
        <taxon>Sphingomonas</taxon>
    </lineage>
</organism>
<dbReference type="Gene3D" id="3.10.560.10">
    <property type="entry name" value="Outer membrane lipoprotein wza domain like"/>
    <property type="match status" value="1"/>
</dbReference>
<dbReference type="Pfam" id="PF02563">
    <property type="entry name" value="Poly_export"/>
    <property type="match status" value="1"/>
</dbReference>
<feature type="chain" id="PRO_5004785166" description="Polysaccharide export protein N-terminal domain-containing protein" evidence="2">
    <location>
        <begin position="37"/>
        <end position="222"/>
    </location>
</feature>
<gene>
    <name evidence="4" type="ORF">NX02_16695</name>
</gene>
<dbReference type="OrthoDB" id="9808948at2"/>
<evidence type="ECO:0000313" key="5">
    <source>
        <dbReference type="Proteomes" id="UP000018851"/>
    </source>
</evidence>
<proteinExistence type="predicted"/>
<sequence length="222" mass="23366">MLVSTTWLLSNRRSLARGLRAVALIGAMAATAPATAEPAPGPTPRVTATVPPVSQYRVNPGDDLDVFVWGEERMQRSVRVQPDGTFSFPLAGTIKAMGRNVTDIAADIRERIAVNYRSTAPDVTVSVRDATGLRFFVVGKVRTPGSFSSGSAVNILQALSMAGGAAEFADISNAVILRQTPSGQIVEPVQLNTVLKGGRALKAGSLSRPLPMLMSGDVLVIP</sequence>
<protein>
    <recommendedName>
        <fullName evidence="3">Polysaccharide export protein N-terminal domain-containing protein</fullName>
    </recommendedName>
</protein>
<dbReference type="InterPro" id="IPR049712">
    <property type="entry name" value="Poly_export"/>
</dbReference>